<dbReference type="Proteomes" id="UP000054771">
    <property type="component" value="Unassembled WGS sequence"/>
</dbReference>
<evidence type="ECO:0000313" key="4">
    <source>
        <dbReference type="EMBL" id="CEL10786.1"/>
    </source>
</evidence>
<sequence>MPKRKLSEYTDAPAQNTNLKLQKTRLKQKFDYGVTTLAGALKTARGFERQKLGRRQKTAKNGPQDEDQTKAKGKGKGKGKPKGNSKVKVKPGKELFGEEALKRIEAEIAVLKTLDLHATAEKYLFKQLNKSKRIADAPVFIRFRQSKKISTEGPKSTEEANVTARLFKSTPVQKVLPGILDGLRELIGIDAGEGKKDGAPVDGKRGEASMGIERRADSGVSEESDDEARVARDVDMEDAESDEEDYAHFNARLASDSEGDDDDADSDDEAAIPKLKPLPPRSDMSISLSPSASPEPELESPPSKKQKAAANASKTPTTSTTFLPSLMMGGYWSGSESEPEEVEEAPRRKNRMGQQARRALWEKKYGAGANHVKEGKKKSNGRDSGWDPRKGATDGDSARRKFGTGSNTMALGTDKRTGSQRGPAAGKKPQDDKPLHPSWEAARKAKEQKTMAAFQGKKVVFD</sequence>
<feature type="compositionally biased region" description="Basic and acidic residues" evidence="2">
    <location>
        <begin position="428"/>
        <end position="449"/>
    </location>
</feature>
<name>A0A0U5GEJ8_ASPCI</name>
<dbReference type="GO" id="GO:0005634">
    <property type="term" value="C:nucleus"/>
    <property type="evidence" value="ECO:0007669"/>
    <property type="project" value="TreeGrafter"/>
</dbReference>
<dbReference type="PANTHER" id="PTHR23325">
    <property type="entry name" value="SERUM RESPONSE FACTOR-BINDING"/>
    <property type="match status" value="1"/>
</dbReference>
<gene>
    <name evidence="4" type="ORF">ASPCAL13897</name>
</gene>
<proteinExistence type="predicted"/>
<feature type="compositionally biased region" description="Basic and acidic residues" evidence="2">
    <location>
        <begin position="192"/>
        <end position="217"/>
    </location>
</feature>
<evidence type="ECO:0000313" key="5">
    <source>
        <dbReference type="Proteomes" id="UP000054771"/>
    </source>
</evidence>
<feature type="compositionally biased region" description="Low complexity" evidence="2">
    <location>
        <begin position="285"/>
        <end position="321"/>
    </location>
</feature>
<protein>
    <recommendedName>
        <fullName evidence="3">Bud22 domain-containing protein</fullName>
    </recommendedName>
</protein>
<dbReference type="Pfam" id="PF09073">
    <property type="entry name" value="BUD22"/>
    <property type="match status" value="1"/>
</dbReference>
<dbReference type="InterPro" id="IPR037393">
    <property type="entry name" value="Bud22/SRFB1"/>
</dbReference>
<evidence type="ECO:0000256" key="2">
    <source>
        <dbReference type="SAM" id="MobiDB-lite"/>
    </source>
</evidence>
<dbReference type="OMA" id="TTRSAHN"/>
<dbReference type="InterPro" id="IPR015158">
    <property type="entry name" value="Bud22_dom"/>
</dbReference>
<dbReference type="EMBL" id="CDMC01000020">
    <property type="protein sequence ID" value="CEL10786.1"/>
    <property type="molecule type" value="Genomic_DNA"/>
</dbReference>
<feature type="domain" description="Bud22" evidence="3">
    <location>
        <begin position="31"/>
        <end position="462"/>
    </location>
</feature>
<keyword evidence="1" id="KW-0175">Coiled coil</keyword>
<feature type="compositionally biased region" description="Basic and acidic residues" evidence="2">
    <location>
        <begin position="380"/>
        <end position="399"/>
    </location>
</feature>
<feature type="compositionally biased region" description="Acidic residues" evidence="2">
    <location>
        <begin position="257"/>
        <end position="270"/>
    </location>
</feature>
<dbReference type="GO" id="GO:0030490">
    <property type="term" value="P:maturation of SSU-rRNA"/>
    <property type="evidence" value="ECO:0007669"/>
    <property type="project" value="TreeGrafter"/>
</dbReference>
<keyword evidence="5" id="KW-1185">Reference proteome</keyword>
<dbReference type="AlphaFoldDB" id="A0A0U5GEJ8"/>
<dbReference type="GO" id="GO:0030686">
    <property type="term" value="C:90S preribosome"/>
    <property type="evidence" value="ECO:0007669"/>
    <property type="project" value="TreeGrafter"/>
</dbReference>
<feature type="region of interest" description="Disordered" evidence="2">
    <location>
        <begin position="191"/>
        <end position="462"/>
    </location>
</feature>
<reference evidence="5" key="1">
    <citation type="journal article" date="2016" name="Genome Announc.">
        <title>Draft genome sequences of fungus Aspergillus calidoustus.</title>
        <authorList>
            <person name="Horn F."/>
            <person name="Linde J."/>
            <person name="Mattern D.J."/>
            <person name="Walther G."/>
            <person name="Guthke R."/>
            <person name="Scherlach K."/>
            <person name="Martin K."/>
            <person name="Brakhage A.A."/>
            <person name="Petzke L."/>
            <person name="Valiante V."/>
        </authorList>
    </citation>
    <scope>NUCLEOTIDE SEQUENCE [LARGE SCALE GENOMIC DNA]</scope>
    <source>
        <strain evidence="5">SF006504</strain>
    </source>
</reference>
<dbReference type="STRING" id="454130.A0A0U5GEJ8"/>
<evidence type="ECO:0000256" key="1">
    <source>
        <dbReference type="ARBA" id="ARBA00023054"/>
    </source>
</evidence>
<feature type="region of interest" description="Disordered" evidence="2">
    <location>
        <begin position="45"/>
        <end position="91"/>
    </location>
</feature>
<dbReference type="PANTHER" id="PTHR23325:SF1">
    <property type="entry name" value="SERUM RESPONSE FACTOR-BINDING PROTEIN 1"/>
    <property type="match status" value="1"/>
</dbReference>
<organism evidence="4 5">
    <name type="scientific">Aspergillus calidoustus</name>
    <dbReference type="NCBI Taxonomy" id="454130"/>
    <lineage>
        <taxon>Eukaryota</taxon>
        <taxon>Fungi</taxon>
        <taxon>Dikarya</taxon>
        <taxon>Ascomycota</taxon>
        <taxon>Pezizomycotina</taxon>
        <taxon>Eurotiomycetes</taxon>
        <taxon>Eurotiomycetidae</taxon>
        <taxon>Eurotiales</taxon>
        <taxon>Aspergillaceae</taxon>
        <taxon>Aspergillus</taxon>
        <taxon>Aspergillus subgen. Nidulantes</taxon>
    </lineage>
</organism>
<feature type="compositionally biased region" description="Basic residues" evidence="2">
    <location>
        <begin position="71"/>
        <end position="90"/>
    </location>
</feature>
<accession>A0A0U5GEJ8</accession>
<feature type="compositionally biased region" description="Acidic residues" evidence="2">
    <location>
        <begin position="235"/>
        <end position="245"/>
    </location>
</feature>
<dbReference type="OrthoDB" id="3364872at2759"/>
<evidence type="ECO:0000259" key="3">
    <source>
        <dbReference type="Pfam" id="PF09073"/>
    </source>
</evidence>